<feature type="domain" description="HTH tetR-type" evidence="5">
    <location>
        <begin position="13"/>
        <end position="72"/>
    </location>
</feature>
<sequence>MTTQQGGRRADAVRNRERVVAAAAQAFAELGLDASMNEVARRAGVGIATTLRHFAHRDELVAAVFTDRMHRYAELIEAAAALPDAGEGVRQCLLDVCELQASDRGLTRVLAGTYPAAPEFEAERERAHRSFADLVRRAQEQGRLRADFVPADLPLLLMANAGVIDCTAGHAPDAWRRLVGYFMQALSAESAEPLDRPVKVSV</sequence>
<keyword evidence="3" id="KW-0804">Transcription</keyword>
<gene>
    <name evidence="6" type="ORF">KIH74_16880</name>
</gene>
<dbReference type="SUPFAM" id="SSF48498">
    <property type="entry name" value="Tetracyclin repressor-like, C-terminal domain"/>
    <property type="match status" value="1"/>
</dbReference>
<protein>
    <submittedName>
        <fullName evidence="6">TetR/AcrR family transcriptional regulator</fullName>
    </submittedName>
</protein>
<evidence type="ECO:0000256" key="3">
    <source>
        <dbReference type="ARBA" id="ARBA00023163"/>
    </source>
</evidence>
<dbReference type="PRINTS" id="PR00455">
    <property type="entry name" value="HTHTETR"/>
</dbReference>
<dbReference type="RefSeq" id="WP_214156905.1">
    <property type="nucleotide sequence ID" value="NZ_JAHBAY010000006.1"/>
</dbReference>
<dbReference type="Pfam" id="PF21597">
    <property type="entry name" value="TetR_C_43"/>
    <property type="match status" value="1"/>
</dbReference>
<accession>A0ABS5THU7</accession>
<dbReference type="Gene3D" id="1.10.357.10">
    <property type="entry name" value="Tetracycline Repressor, domain 2"/>
    <property type="match status" value="1"/>
</dbReference>
<dbReference type="InterPro" id="IPR009057">
    <property type="entry name" value="Homeodomain-like_sf"/>
</dbReference>
<keyword evidence="2 4" id="KW-0238">DNA-binding</keyword>
<keyword evidence="1" id="KW-0805">Transcription regulation</keyword>
<evidence type="ECO:0000256" key="2">
    <source>
        <dbReference type="ARBA" id="ARBA00023125"/>
    </source>
</evidence>
<dbReference type="Pfam" id="PF00440">
    <property type="entry name" value="TetR_N"/>
    <property type="match status" value="1"/>
</dbReference>
<reference evidence="6 7" key="1">
    <citation type="submission" date="2021-05" db="EMBL/GenBank/DDBJ databases">
        <title>Kineosporia and Streptomyces sp. nov. two new marine actinobacteria isolated from Coral.</title>
        <authorList>
            <person name="Buangrab K."/>
            <person name="Sutthacheep M."/>
            <person name="Yeemin T."/>
            <person name="Harunari E."/>
            <person name="Igarashi Y."/>
            <person name="Kanchanasin P."/>
            <person name="Tanasupawat S."/>
            <person name="Phongsopitanun W."/>
        </authorList>
    </citation>
    <scope>NUCLEOTIDE SEQUENCE [LARGE SCALE GENOMIC DNA]</scope>
    <source>
        <strain evidence="6 7">J2-2</strain>
    </source>
</reference>
<dbReference type="InterPro" id="IPR036271">
    <property type="entry name" value="Tet_transcr_reg_TetR-rel_C_sf"/>
</dbReference>
<dbReference type="PROSITE" id="PS50977">
    <property type="entry name" value="HTH_TETR_2"/>
    <property type="match status" value="1"/>
</dbReference>
<dbReference type="InterPro" id="IPR050109">
    <property type="entry name" value="HTH-type_TetR-like_transc_reg"/>
</dbReference>
<evidence type="ECO:0000313" key="6">
    <source>
        <dbReference type="EMBL" id="MBT0770620.1"/>
    </source>
</evidence>
<evidence type="ECO:0000256" key="4">
    <source>
        <dbReference type="PROSITE-ProRule" id="PRU00335"/>
    </source>
</evidence>
<evidence type="ECO:0000256" key="1">
    <source>
        <dbReference type="ARBA" id="ARBA00023015"/>
    </source>
</evidence>
<comment type="caution">
    <text evidence="6">The sequence shown here is derived from an EMBL/GenBank/DDBJ whole genome shotgun (WGS) entry which is preliminary data.</text>
</comment>
<evidence type="ECO:0000259" key="5">
    <source>
        <dbReference type="PROSITE" id="PS50977"/>
    </source>
</evidence>
<proteinExistence type="predicted"/>
<dbReference type="SUPFAM" id="SSF46689">
    <property type="entry name" value="Homeodomain-like"/>
    <property type="match status" value="1"/>
</dbReference>
<dbReference type="InterPro" id="IPR049445">
    <property type="entry name" value="TetR_SbtR-like_C"/>
</dbReference>
<dbReference type="InterPro" id="IPR001647">
    <property type="entry name" value="HTH_TetR"/>
</dbReference>
<keyword evidence="7" id="KW-1185">Reference proteome</keyword>
<name>A0ABS5THU7_9ACTN</name>
<feature type="DNA-binding region" description="H-T-H motif" evidence="4">
    <location>
        <begin position="35"/>
        <end position="54"/>
    </location>
</feature>
<evidence type="ECO:0000313" key="7">
    <source>
        <dbReference type="Proteomes" id="UP001197247"/>
    </source>
</evidence>
<dbReference type="Proteomes" id="UP001197247">
    <property type="component" value="Unassembled WGS sequence"/>
</dbReference>
<dbReference type="EMBL" id="JAHBAY010000006">
    <property type="protein sequence ID" value="MBT0770620.1"/>
    <property type="molecule type" value="Genomic_DNA"/>
</dbReference>
<dbReference type="PANTHER" id="PTHR30055:SF234">
    <property type="entry name" value="HTH-TYPE TRANSCRIPTIONAL REGULATOR BETI"/>
    <property type="match status" value="1"/>
</dbReference>
<organism evidence="6 7">
    <name type="scientific">Kineosporia corallincola</name>
    <dbReference type="NCBI Taxonomy" id="2835133"/>
    <lineage>
        <taxon>Bacteria</taxon>
        <taxon>Bacillati</taxon>
        <taxon>Actinomycetota</taxon>
        <taxon>Actinomycetes</taxon>
        <taxon>Kineosporiales</taxon>
        <taxon>Kineosporiaceae</taxon>
        <taxon>Kineosporia</taxon>
    </lineage>
</organism>
<dbReference type="PANTHER" id="PTHR30055">
    <property type="entry name" value="HTH-TYPE TRANSCRIPTIONAL REGULATOR RUTR"/>
    <property type="match status" value="1"/>
</dbReference>